<feature type="region of interest" description="Disordered" evidence="1">
    <location>
        <begin position="23"/>
        <end position="42"/>
    </location>
</feature>
<name>A0AAV2JQG4_KNICA</name>
<protein>
    <submittedName>
        <fullName evidence="2">Uncharacterized protein</fullName>
    </submittedName>
</protein>
<evidence type="ECO:0000313" key="2">
    <source>
        <dbReference type="EMBL" id="CAL1579782.1"/>
    </source>
</evidence>
<accession>A0AAV2JQG4</accession>
<dbReference type="Proteomes" id="UP001497482">
    <property type="component" value="Chromosome 14"/>
</dbReference>
<sequence>MKEGLIQLPYLAHKLDYLTSQYTHERGTKSRSRTSRRSAPNSPVKLEWMSASIVPGRRKVIEADDTTISDMQFDYSPIEGRRSSDFLHFDSGLHSPGVALSSRGLTERSPIYSTPIQKPLLQVNYGSSSSLPASYKLRDYPLQPTSCNRKRSTQSDTALLPSNVFFQHTVSPLSAPSKWGGRTRKHSQNKEEDIHRTLDKALEAAHRMKKTTDRMAKSLSADLVKEKQKRLYKGRKYHDL</sequence>
<gene>
    <name evidence="2" type="ORF">KC01_LOCUS10755</name>
</gene>
<dbReference type="InterPro" id="IPR052655">
    <property type="entry name" value="AKNA_Centrosome-Trans_reg"/>
</dbReference>
<reference evidence="2 3" key="1">
    <citation type="submission" date="2024-04" db="EMBL/GenBank/DDBJ databases">
        <authorList>
            <person name="Waldvogel A.-M."/>
            <person name="Schoenle A."/>
        </authorList>
    </citation>
    <scope>NUCLEOTIDE SEQUENCE [LARGE SCALE GENOMIC DNA]</scope>
</reference>
<dbReference type="AlphaFoldDB" id="A0AAV2JQG4"/>
<dbReference type="PANTHER" id="PTHR21510">
    <property type="entry name" value="AKNA DOMAIN-CONTAINING PROTEIN"/>
    <property type="match status" value="1"/>
</dbReference>
<proteinExistence type="predicted"/>
<evidence type="ECO:0000256" key="1">
    <source>
        <dbReference type="SAM" id="MobiDB-lite"/>
    </source>
</evidence>
<keyword evidence="3" id="KW-1185">Reference proteome</keyword>
<organism evidence="2 3">
    <name type="scientific">Knipowitschia caucasica</name>
    <name type="common">Caucasian dwarf goby</name>
    <name type="synonym">Pomatoschistus caucasicus</name>
    <dbReference type="NCBI Taxonomy" id="637954"/>
    <lineage>
        <taxon>Eukaryota</taxon>
        <taxon>Metazoa</taxon>
        <taxon>Chordata</taxon>
        <taxon>Craniata</taxon>
        <taxon>Vertebrata</taxon>
        <taxon>Euteleostomi</taxon>
        <taxon>Actinopterygii</taxon>
        <taxon>Neopterygii</taxon>
        <taxon>Teleostei</taxon>
        <taxon>Neoteleostei</taxon>
        <taxon>Acanthomorphata</taxon>
        <taxon>Gobiaria</taxon>
        <taxon>Gobiiformes</taxon>
        <taxon>Gobioidei</taxon>
        <taxon>Gobiidae</taxon>
        <taxon>Gobiinae</taxon>
        <taxon>Knipowitschia</taxon>
    </lineage>
</organism>
<evidence type="ECO:0000313" key="3">
    <source>
        <dbReference type="Proteomes" id="UP001497482"/>
    </source>
</evidence>
<dbReference type="EMBL" id="OZ035836">
    <property type="protein sequence ID" value="CAL1579782.1"/>
    <property type="molecule type" value="Genomic_DNA"/>
</dbReference>
<dbReference type="PANTHER" id="PTHR21510:SF16">
    <property type="entry name" value="PROTEIN AKNAD1"/>
    <property type="match status" value="1"/>
</dbReference>